<feature type="transmembrane region" description="Helical" evidence="1">
    <location>
        <begin position="12"/>
        <end position="30"/>
    </location>
</feature>
<feature type="transmembrane region" description="Helical" evidence="1">
    <location>
        <begin position="261"/>
        <end position="285"/>
    </location>
</feature>
<evidence type="ECO:0000256" key="1">
    <source>
        <dbReference type="SAM" id="Phobius"/>
    </source>
</evidence>
<accession>A0A1J0D022</accession>
<sequence>MILNLNNISYYISPFAFFFLLTFLVCFVRLHCNLGPLFLYRFMVTPIWALNIIFFISIIFIFHLICDSSFSEDLVFHVGDKENTNINIGENATININDGKVSLSVNNLGKVAAAISAAGGASAGIQVAKYVSGPPAVKFGAGVVTAAAVQASTAIMTKVLNSNNSNNPGGTSKLVANLIPSSTGDDILKDYPLNLLGDINTLLICALAFLYIILNIYISKYIISKNLVKYIPVSIQNYKIGKLFVFWLNKYLNLWSKSSNYILGFCYFMLFFCIIICKLSLYLILSA</sequence>
<proteinExistence type="predicted"/>
<dbReference type="RefSeq" id="YP_009327799.1">
    <property type="nucleotide sequence ID" value="NC_032063.1"/>
</dbReference>
<protein>
    <submittedName>
        <fullName evidence="2">Uncharacterized protein</fullName>
    </submittedName>
</protein>
<name>A0A1J0D022_EPITY</name>
<feature type="transmembrane region" description="Helical" evidence="1">
    <location>
        <begin position="42"/>
        <end position="65"/>
    </location>
</feature>
<keyword evidence="2" id="KW-0496">Mitochondrion</keyword>
<keyword evidence="1" id="KW-1133">Transmembrane helix</keyword>
<organism evidence="2">
    <name type="scientific">Epichloe typhina</name>
    <name type="common">Mycoparasitic fungus</name>
    <name type="synonym">Sphaeria typhina</name>
    <dbReference type="NCBI Taxonomy" id="5113"/>
    <lineage>
        <taxon>Eukaryota</taxon>
        <taxon>Fungi</taxon>
        <taxon>Dikarya</taxon>
        <taxon>Ascomycota</taxon>
        <taxon>Pezizomycotina</taxon>
        <taxon>Sordariomycetes</taxon>
        <taxon>Hypocreomycetidae</taxon>
        <taxon>Hypocreales</taxon>
        <taxon>Clavicipitaceae</taxon>
        <taxon>Epichloe</taxon>
    </lineage>
</organism>
<evidence type="ECO:0000313" key="2">
    <source>
        <dbReference type="EMBL" id="APB96757.1"/>
    </source>
</evidence>
<gene>
    <name evidence="2" type="primary">orf287</name>
</gene>
<keyword evidence="1" id="KW-0812">Transmembrane</keyword>
<dbReference type="GeneID" id="30513352"/>
<reference evidence="2" key="1">
    <citation type="journal article" date="2017" name="Mycologia">
        <title>Epichloe hybrida sp. nov., an emerging model system for investigating fungal allopolyploidy.</title>
        <authorList>
            <person name="Campbell M.A."/>
            <person name="Tapper B.A."/>
            <person name="Johnson R.D."/>
            <person name="Mace W."/>
            <person name="Ram A."/>
            <person name="Lukito Y."/>
            <person name="Dupont P.-Y."/>
            <person name="Johnson L.J."/>
            <person name="Scott D.B."/>
            <person name="Ganley A.R.D."/>
            <person name="Cox M.P."/>
        </authorList>
    </citation>
    <scope>NUCLEOTIDE SEQUENCE</scope>
    <source>
        <strain evidence="2">E8</strain>
    </source>
</reference>
<keyword evidence="1" id="KW-0472">Membrane</keyword>
<feature type="transmembrane region" description="Helical" evidence="1">
    <location>
        <begin position="199"/>
        <end position="218"/>
    </location>
</feature>
<dbReference type="EMBL" id="KX066185">
    <property type="protein sequence ID" value="APB96757.1"/>
    <property type="molecule type" value="Genomic_DNA"/>
</dbReference>
<geneLocation type="mitochondrion" evidence="2"/>
<dbReference type="AlphaFoldDB" id="A0A1J0D022"/>